<proteinExistence type="predicted"/>
<dbReference type="Proteomes" id="UP000800035">
    <property type="component" value="Unassembled WGS sequence"/>
</dbReference>
<evidence type="ECO:0008006" key="3">
    <source>
        <dbReference type="Google" id="ProtNLM"/>
    </source>
</evidence>
<gene>
    <name evidence="1" type="ORF">CC80DRAFT_410675</name>
</gene>
<dbReference type="AlphaFoldDB" id="A0A6A5U858"/>
<accession>A0A6A5U858</accession>
<organism evidence="1 2">
    <name type="scientific">Byssothecium circinans</name>
    <dbReference type="NCBI Taxonomy" id="147558"/>
    <lineage>
        <taxon>Eukaryota</taxon>
        <taxon>Fungi</taxon>
        <taxon>Dikarya</taxon>
        <taxon>Ascomycota</taxon>
        <taxon>Pezizomycotina</taxon>
        <taxon>Dothideomycetes</taxon>
        <taxon>Pleosporomycetidae</taxon>
        <taxon>Pleosporales</taxon>
        <taxon>Massarineae</taxon>
        <taxon>Massarinaceae</taxon>
        <taxon>Byssothecium</taxon>
    </lineage>
</organism>
<evidence type="ECO:0000313" key="1">
    <source>
        <dbReference type="EMBL" id="KAF1957307.1"/>
    </source>
</evidence>
<reference evidence="1" key="1">
    <citation type="journal article" date="2020" name="Stud. Mycol.">
        <title>101 Dothideomycetes genomes: a test case for predicting lifestyles and emergence of pathogens.</title>
        <authorList>
            <person name="Haridas S."/>
            <person name="Albert R."/>
            <person name="Binder M."/>
            <person name="Bloem J."/>
            <person name="Labutti K."/>
            <person name="Salamov A."/>
            <person name="Andreopoulos B."/>
            <person name="Baker S."/>
            <person name="Barry K."/>
            <person name="Bills G."/>
            <person name="Bluhm B."/>
            <person name="Cannon C."/>
            <person name="Castanera R."/>
            <person name="Culley D."/>
            <person name="Daum C."/>
            <person name="Ezra D."/>
            <person name="Gonzalez J."/>
            <person name="Henrissat B."/>
            <person name="Kuo A."/>
            <person name="Liang C."/>
            <person name="Lipzen A."/>
            <person name="Lutzoni F."/>
            <person name="Magnuson J."/>
            <person name="Mondo S."/>
            <person name="Nolan M."/>
            <person name="Ohm R."/>
            <person name="Pangilinan J."/>
            <person name="Park H.-J."/>
            <person name="Ramirez L."/>
            <person name="Alfaro M."/>
            <person name="Sun H."/>
            <person name="Tritt A."/>
            <person name="Yoshinaga Y."/>
            <person name="Zwiers L.-H."/>
            <person name="Turgeon B."/>
            <person name="Goodwin S."/>
            <person name="Spatafora J."/>
            <person name="Crous P."/>
            <person name="Grigoriev I."/>
        </authorList>
    </citation>
    <scope>NUCLEOTIDE SEQUENCE</scope>
    <source>
        <strain evidence="1">CBS 675.92</strain>
    </source>
</reference>
<name>A0A6A5U858_9PLEO</name>
<keyword evidence="2" id="KW-1185">Reference proteome</keyword>
<sequence length="371" mass="40447">MCADKESNLSEYKDSIFLPYVKGFRSEEIATVQTTVDGVDIEMPIDTGSTGLLLGAPLLPNISETEGIPTYHYLTSSTILYIGRLVDVSIIFHGRSGKSAKARVPALIVDEKYKCPWYDPKKDRNRCPPGPNGEEAECMDTSKITYMGVGFGRNRPGGGQPDATPERNAFLNIVSINNHAASSRGLHLGYIISTRGICIGLTAENMRGFVFAKLEPGVTHETDGHDWAMVRANFKVNRKGGSLGYGLVDTGIQKMYIRAEDGVSIPTIWIPNPDPNGTVEMVERVMPGTEIGVNFFSSNGSMTVGYDFVVGKEASDMEPYAVKEGKRTPPPFVNTGRNFLFGYDIAFDAADGRFGFRAVDVRNNAMTASVL</sequence>
<dbReference type="OrthoDB" id="5291209at2759"/>
<protein>
    <recommendedName>
        <fullName evidence="3">Peptidase A1 domain-containing protein</fullName>
    </recommendedName>
</protein>
<evidence type="ECO:0000313" key="2">
    <source>
        <dbReference type="Proteomes" id="UP000800035"/>
    </source>
</evidence>
<dbReference type="EMBL" id="ML976989">
    <property type="protein sequence ID" value="KAF1957307.1"/>
    <property type="molecule type" value="Genomic_DNA"/>
</dbReference>